<dbReference type="EMBL" id="JAEQNB010000001">
    <property type="protein sequence ID" value="MBL0386246.1"/>
    <property type="molecule type" value="Genomic_DNA"/>
</dbReference>
<evidence type="ECO:0000313" key="2">
    <source>
        <dbReference type="Proteomes" id="UP000602284"/>
    </source>
</evidence>
<name>A0ABS1J7J3_9BACL</name>
<protein>
    <submittedName>
        <fullName evidence="1">YlbF family regulator</fullName>
    </submittedName>
</protein>
<gene>
    <name evidence="1" type="ORF">JJB07_06215</name>
</gene>
<reference evidence="1 2" key="1">
    <citation type="submission" date="2021-01" db="EMBL/GenBank/DDBJ databases">
        <title>Tumebacillus sp. strain ITR2 16S ribosomal RNA gene Genome sequencing and assembly.</title>
        <authorList>
            <person name="Kang M."/>
        </authorList>
    </citation>
    <scope>NUCLEOTIDE SEQUENCE [LARGE SCALE GENOMIC DNA]</scope>
    <source>
        <strain evidence="1 2">ITR2</strain>
    </source>
</reference>
<sequence length="116" mass="13798">MNPYDKAHELARAIRECEEFRVLAAKKKQVDSDPQAKKILDDFRRRQWEMETRRIMGEEITESDLQSMQQLQEVVHMHSALREYLEVEYRFSVMYSDIHKILGEAAREVINTPESV</sequence>
<organism evidence="1 2">
    <name type="scientific">Tumebacillus amylolyticus</name>
    <dbReference type="NCBI Taxonomy" id="2801339"/>
    <lineage>
        <taxon>Bacteria</taxon>
        <taxon>Bacillati</taxon>
        <taxon>Bacillota</taxon>
        <taxon>Bacilli</taxon>
        <taxon>Bacillales</taxon>
        <taxon>Alicyclobacillaceae</taxon>
        <taxon>Tumebacillus</taxon>
    </lineage>
</organism>
<dbReference type="Proteomes" id="UP000602284">
    <property type="component" value="Unassembled WGS sequence"/>
</dbReference>
<dbReference type="Pfam" id="PF06133">
    <property type="entry name" value="Com_YlbF"/>
    <property type="match status" value="1"/>
</dbReference>
<dbReference type="SUPFAM" id="SSF158622">
    <property type="entry name" value="YheA/YmcA-like"/>
    <property type="match status" value="1"/>
</dbReference>
<accession>A0ABS1J7J3</accession>
<dbReference type="InterPro" id="IPR010368">
    <property type="entry name" value="Com_YlbF"/>
</dbReference>
<proteinExistence type="predicted"/>
<dbReference type="Gene3D" id="1.20.1500.10">
    <property type="entry name" value="YheA/YmcA-like"/>
    <property type="match status" value="1"/>
</dbReference>
<evidence type="ECO:0000313" key="1">
    <source>
        <dbReference type="EMBL" id="MBL0386246.1"/>
    </source>
</evidence>
<dbReference type="RefSeq" id="WP_201632284.1">
    <property type="nucleotide sequence ID" value="NZ_JAEQNB010000001.1"/>
</dbReference>
<keyword evidence="2" id="KW-1185">Reference proteome</keyword>
<dbReference type="InterPro" id="IPR023378">
    <property type="entry name" value="YheA/YmcA-like_dom_sf"/>
</dbReference>
<comment type="caution">
    <text evidence="1">The sequence shown here is derived from an EMBL/GenBank/DDBJ whole genome shotgun (WGS) entry which is preliminary data.</text>
</comment>